<dbReference type="EMBL" id="AVFL01000074">
    <property type="protein sequence ID" value="EWY35744.1"/>
    <property type="molecule type" value="Genomic_DNA"/>
</dbReference>
<reference evidence="1 2" key="1">
    <citation type="submission" date="2013-08" db="EMBL/GenBank/DDBJ databases">
        <title>The genome sequence of Skermanella stibiiresistens.</title>
        <authorList>
            <person name="Zhu W."/>
            <person name="Wang G."/>
        </authorList>
    </citation>
    <scope>NUCLEOTIDE SEQUENCE [LARGE SCALE GENOMIC DNA]</scope>
    <source>
        <strain evidence="1 2">SB22</strain>
    </source>
</reference>
<evidence type="ECO:0000313" key="2">
    <source>
        <dbReference type="Proteomes" id="UP000019486"/>
    </source>
</evidence>
<comment type="caution">
    <text evidence="1">The sequence shown here is derived from an EMBL/GenBank/DDBJ whole genome shotgun (WGS) entry which is preliminary data.</text>
</comment>
<accession>W9GPR5</accession>
<sequence>MGFVLIESQNSLGLEKEKSDSSFLVKLSQIEMLEIPTMEIVVLLRTSVARAFQGKPADRELADPAEIQAVLDRFGAEMRPQHPGVTDPKLGSYFTIHGVSSSQVDEFLSALRHLNAVEAAYTKPFAAPP</sequence>
<protein>
    <submittedName>
        <fullName evidence="1">Uncharacterized protein</fullName>
    </submittedName>
</protein>
<gene>
    <name evidence="1" type="ORF">N825_36050</name>
</gene>
<organism evidence="1 2">
    <name type="scientific">Skermanella stibiiresistens SB22</name>
    <dbReference type="NCBI Taxonomy" id="1385369"/>
    <lineage>
        <taxon>Bacteria</taxon>
        <taxon>Pseudomonadati</taxon>
        <taxon>Pseudomonadota</taxon>
        <taxon>Alphaproteobacteria</taxon>
        <taxon>Rhodospirillales</taxon>
        <taxon>Azospirillaceae</taxon>
        <taxon>Skermanella</taxon>
    </lineage>
</organism>
<dbReference type="Proteomes" id="UP000019486">
    <property type="component" value="Unassembled WGS sequence"/>
</dbReference>
<proteinExistence type="predicted"/>
<keyword evidence="2" id="KW-1185">Reference proteome</keyword>
<name>W9GPR5_9PROT</name>
<evidence type="ECO:0000313" key="1">
    <source>
        <dbReference type="EMBL" id="EWY35744.1"/>
    </source>
</evidence>
<dbReference type="AlphaFoldDB" id="W9GPR5"/>